<evidence type="ECO:0000313" key="2">
    <source>
        <dbReference type="Proteomes" id="UP001054252"/>
    </source>
</evidence>
<accession>A0AAV5LHU9</accession>
<organism evidence="1 2">
    <name type="scientific">Rubroshorea leprosula</name>
    <dbReference type="NCBI Taxonomy" id="152421"/>
    <lineage>
        <taxon>Eukaryota</taxon>
        <taxon>Viridiplantae</taxon>
        <taxon>Streptophyta</taxon>
        <taxon>Embryophyta</taxon>
        <taxon>Tracheophyta</taxon>
        <taxon>Spermatophyta</taxon>
        <taxon>Magnoliopsida</taxon>
        <taxon>eudicotyledons</taxon>
        <taxon>Gunneridae</taxon>
        <taxon>Pentapetalae</taxon>
        <taxon>rosids</taxon>
        <taxon>malvids</taxon>
        <taxon>Malvales</taxon>
        <taxon>Dipterocarpaceae</taxon>
        <taxon>Rubroshorea</taxon>
    </lineage>
</organism>
<gene>
    <name evidence="1" type="ORF">SLEP1_g45003</name>
</gene>
<dbReference type="EMBL" id="BPVZ01000119">
    <property type="protein sequence ID" value="GKV36919.1"/>
    <property type="molecule type" value="Genomic_DNA"/>
</dbReference>
<sequence>MLSVNPNPAHQFYFFDPMNLGLPGLTPPSPSNLPPTPATATFTIVGSTSSSIDDLSKRIRKSYTITKSREN</sequence>
<dbReference type="Proteomes" id="UP001054252">
    <property type="component" value="Unassembled WGS sequence"/>
</dbReference>
<proteinExistence type="predicted"/>
<keyword evidence="2" id="KW-1185">Reference proteome</keyword>
<comment type="caution">
    <text evidence="1">The sequence shown here is derived from an EMBL/GenBank/DDBJ whole genome shotgun (WGS) entry which is preliminary data.</text>
</comment>
<evidence type="ECO:0000313" key="1">
    <source>
        <dbReference type="EMBL" id="GKV36919.1"/>
    </source>
</evidence>
<dbReference type="AlphaFoldDB" id="A0AAV5LHU9"/>
<reference evidence="1 2" key="1">
    <citation type="journal article" date="2021" name="Commun. Biol.">
        <title>The genome of Shorea leprosula (Dipterocarpaceae) highlights the ecological relevance of drought in aseasonal tropical rainforests.</title>
        <authorList>
            <person name="Ng K.K.S."/>
            <person name="Kobayashi M.J."/>
            <person name="Fawcett J.A."/>
            <person name="Hatakeyama M."/>
            <person name="Paape T."/>
            <person name="Ng C.H."/>
            <person name="Ang C.C."/>
            <person name="Tnah L.H."/>
            <person name="Lee C.T."/>
            <person name="Nishiyama T."/>
            <person name="Sese J."/>
            <person name="O'Brien M.J."/>
            <person name="Copetti D."/>
            <person name="Mohd Noor M.I."/>
            <person name="Ong R.C."/>
            <person name="Putra M."/>
            <person name="Sireger I.Z."/>
            <person name="Indrioko S."/>
            <person name="Kosugi Y."/>
            <person name="Izuno A."/>
            <person name="Isagi Y."/>
            <person name="Lee S.L."/>
            <person name="Shimizu K.K."/>
        </authorList>
    </citation>
    <scope>NUCLEOTIDE SEQUENCE [LARGE SCALE GENOMIC DNA]</scope>
    <source>
        <strain evidence="1">214</strain>
    </source>
</reference>
<protein>
    <submittedName>
        <fullName evidence="1">Uncharacterized protein</fullName>
    </submittedName>
</protein>
<name>A0AAV5LHU9_9ROSI</name>